<evidence type="ECO:0000313" key="2">
    <source>
        <dbReference type="EMBL" id="EOA94724.1"/>
    </source>
</evidence>
<dbReference type="GO" id="GO:0005730">
    <property type="term" value="C:nucleolus"/>
    <property type="evidence" value="ECO:0007669"/>
    <property type="project" value="TreeGrafter"/>
</dbReference>
<feature type="compositionally biased region" description="Basic and acidic residues" evidence="1">
    <location>
        <begin position="1"/>
        <end position="28"/>
    </location>
</feature>
<organism evidence="2 3">
    <name type="scientific">Anas platyrhynchos</name>
    <name type="common">Mallard</name>
    <name type="synonym">Anas boschas</name>
    <dbReference type="NCBI Taxonomy" id="8839"/>
    <lineage>
        <taxon>Eukaryota</taxon>
        <taxon>Metazoa</taxon>
        <taxon>Chordata</taxon>
        <taxon>Craniata</taxon>
        <taxon>Vertebrata</taxon>
        <taxon>Euteleostomi</taxon>
        <taxon>Archelosauria</taxon>
        <taxon>Archosauria</taxon>
        <taxon>Dinosauria</taxon>
        <taxon>Saurischia</taxon>
        <taxon>Theropoda</taxon>
        <taxon>Coelurosauria</taxon>
        <taxon>Aves</taxon>
        <taxon>Neognathae</taxon>
        <taxon>Galloanserae</taxon>
        <taxon>Anseriformes</taxon>
        <taxon>Anatidae</taxon>
        <taxon>Anatinae</taxon>
        <taxon>Anas</taxon>
    </lineage>
</organism>
<dbReference type="EMBL" id="KB744629">
    <property type="protein sequence ID" value="EOA94724.1"/>
    <property type="molecule type" value="Genomic_DNA"/>
</dbReference>
<dbReference type="GO" id="GO:0016887">
    <property type="term" value="F:ATP hydrolysis activity"/>
    <property type="evidence" value="ECO:0007669"/>
    <property type="project" value="InterPro"/>
</dbReference>
<dbReference type="GO" id="GO:0016020">
    <property type="term" value="C:membrane"/>
    <property type="evidence" value="ECO:0007669"/>
    <property type="project" value="TreeGrafter"/>
</dbReference>
<dbReference type="PANTHER" id="PTHR22605:SF16">
    <property type="entry name" value="E3 UBIQUITIN-PROTEIN LIGASE RNF213"/>
    <property type="match status" value="1"/>
</dbReference>
<evidence type="ECO:0000313" key="3">
    <source>
        <dbReference type="Proteomes" id="UP000296049"/>
    </source>
</evidence>
<feature type="non-terminal residue" evidence="2">
    <location>
        <position position="103"/>
    </location>
</feature>
<accession>R0KZW1</accession>
<dbReference type="InterPro" id="IPR031248">
    <property type="entry name" value="RNF213"/>
</dbReference>
<dbReference type="Proteomes" id="UP000296049">
    <property type="component" value="Unassembled WGS sequence"/>
</dbReference>
<gene>
    <name evidence="2" type="ORF">Anapl_14507</name>
</gene>
<dbReference type="GO" id="GO:0002040">
    <property type="term" value="P:sprouting angiogenesis"/>
    <property type="evidence" value="ECO:0007669"/>
    <property type="project" value="TreeGrafter"/>
</dbReference>
<evidence type="ECO:0000256" key="1">
    <source>
        <dbReference type="SAM" id="MobiDB-lite"/>
    </source>
</evidence>
<dbReference type="GO" id="GO:0004842">
    <property type="term" value="F:ubiquitin-protein transferase activity"/>
    <property type="evidence" value="ECO:0007669"/>
    <property type="project" value="InterPro"/>
</dbReference>
<feature type="region of interest" description="Disordered" evidence="1">
    <location>
        <begin position="1"/>
        <end position="53"/>
    </location>
</feature>
<feature type="non-terminal residue" evidence="2">
    <location>
        <position position="1"/>
    </location>
</feature>
<proteinExistence type="predicted"/>
<sequence length="103" mass="11626">KEKTQNEKAHEATEKTKQTKGPEIDRKNGASAVTNSSKNENQQKNQKPVDKSKESGYVTVYFHAVLSKDFKLNPETHKVFIKAQGVPGYLDWKDNVCELSCTK</sequence>
<keyword evidence="3" id="KW-1185">Reference proteome</keyword>
<dbReference type="GO" id="GO:0006511">
    <property type="term" value="P:ubiquitin-dependent protein catabolic process"/>
    <property type="evidence" value="ECO:0007669"/>
    <property type="project" value="TreeGrafter"/>
</dbReference>
<protein>
    <submittedName>
        <fullName evidence="2">Protein ALO17</fullName>
    </submittedName>
</protein>
<dbReference type="GO" id="GO:2000051">
    <property type="term" value="P:negative regulation of non-canonical Wnt signaling pathway"/>
    <property type="evidence" value="ECO:0007669"/>
    <property type="project" value="TreeGrafter"/>
</dbReference>
<dbReference type="AlphaFoldDB" id="R0KZW1"/>
<name>R0KZW1_ANAPL</name>
<reference evidence="3" key="1">
    <citation type="journal article" date="2013" name="Nat. Genet.">
        <title>The duck genome and transcriptome provide insight into an avian influenza virus reservoir species.</title>
        <authorList>
            <person name="Huang Y."/>
            <person name="Li Y."/>
            <person name="Burt D.W."/>
            <person name="Chen H."/>
            <person name="Zhang Y."/>
            <person name="Qian W."/>
            <person name="Kim H."/>
            <person name="Gan S."/>
            <person name="Zhao Y."/>
            <person name="Li J."/>
            <person name="Yi K."/>
            <person name="Feng H."/>
            <person name="Zhu P."/>
            <person name="Li B."/>
            <person name="Liu Q."/>
            <person name="Fairley S."/>
            <person name="Magor K.E."/>
            <person name="Du Z."/>
            <person name="Hu X."/>
            <person name="Goodman L."/>
            <person name="Tafer H."/>
            <person name="Vignal A."/>
            <person name="Lee T."/>
            <person name="Kim K.W."/>
            <person name="Sheng Z."/>
            <person name="An Y."/>
            <person name="Searle S."/>
            <person name="Herrero J."/>
            <person name="Groenen M.A."/>
            <person name="Crooijmans R.P."/>
            <person name="Faraut T."/>
            <person name="Cai Q."/>
            <person name="Webster R.G."/>
            <person name="Aldridge J.R."/>
            <person name="Warren W.C."/>
            <person name="Bartschat S."/>
            <person name="Kehr S."/>
            <person name="Marz M."/>
            <person name="Stadler P.F."/>
            <person name="Smith J."/>
            <person name="Kraus R.H."/>
            <person name="Zhao Y."/>
            <person name="Ren L."/>
            <person name="Fei J."/>
            <person name="Morisson M."/>
            <person name="Kaiser P."/>
            <person name="Griffin D.K."/>
            <person name="Rao M."/>
            <person name="Pitel F."/>
            <person name="Wang J."/>
            <person name="Li N."/>
        </authorList>
    </citation>
    <scope>NUCLEOTIDE SEQUENCE [LARGE SCALE GENOMIC DNA]</scope>
</reference>
<dbReference type="PANTHER" id="PTHR22605">
    <property type="entry name" value="RZ-TYPE DOMAIN-CONTAINING PROTEIN"/>
    <property type="match status" value="1"/>
</dbReference>
<dbReference type="GO" id="GO:0005829">
    <property type="term" value="C:cytosol"/>
    <property type="evidence" value="ECO:0007669"/>
    <property type="project" value="TreeGrafter"/>
</dbReference>